<name>A0A0E3ZD17_9FUSO</name>
<dbReference type="Proteomes" id="UP000033103">
    <property type="component" value="Chromosome"/>
</dbReference>
<keyword evidence="2" id="KW-1185">Reference proteome</keyword>
<dbReference type="KEGG" id="sns:VC03_05675"/>
<accession>A0A0E3ZD17</accession>
<dbReference type="STRING" id="187101.VC03_05675"/>
<proteinExistence type="predicted"/>
<evidence type="ECO:0008006" key="3">
    <source>
        <dbReference type="Google" id="ProtNLM"/>
    </source>
</evidence>
<sequence length="191" mass="22795">MAVKPNIKFNKYKICIICEGLEEKKYLERLIELKVWNKIYDFILVDSKGNGNISSRYQYWYNISRYDIVLVFCDADKDYENIKKKINEIHNRANDVIIFSYPCTMQIVIKHWTDKNIKTSIKKENSKLIEKCTGVKNYEGNKNQINGMMLKITKENYDKMKIRLGQFTNFQEFIKKFEGSNVKWINKINES</sequence>
<reference evidence="1 2" key="1">
    <citation type="journal article" date="2012" name="BMC Genomics">
        <title>Genomic sequence analysis and characterization of Sneathia amnii sp. nov.</title>
        <authorList>
            <consortium name="Vaginal Microbiome Consortium (additional members)"/>
            <person name="Harwich M.D.Jr."/>
            <person name="Serrano M.G."/>
            <person name="Fettweis J.M."/>
            <person name="Alves J.M."/>
            <person name="Reimers M.A."/>
            <person name="Buck G.A."/>
            <person name="Jefferson K.K."/>
        </authorList>
    </citation>
    <scope>NUCLEOTIDE SEQUENCE [LARGE SCALE GENOMIC DNA]</scope>
    <source>
        <strain evidence="1 2">SN35</strain>
    </source>
</reference>
<dbReference type="HOGENOM" id="CLU_111038_0_0_0"/>
<organism evidence="1 2">
    <name type="scientific">Sneathia vaginalis</name>
    <dbReference type="NCBI Taxonomy" id="187101"/>
    <lineage>
        <taxon>Bacteria</taxon>
        <taxon>Fusobacteriati</taxon>
        <taxon>Fusobacteriota</taxon>
        <taxon>Fusobacteriia</taxon>
        <taxon>Fusobacteriales</taxon>
        <taxon>Leptotrichiaceae</taxon>
        <taxon>Sneathia</taxon>
    </lineage>
</organism>
<dbReference type="PATRIC" id="fig|1069640.6.peg.1126"/>
<dbReference type="AlphaFoldDB" id="A0A0E3ZD17"/>
<gene>
    <name evidence="1" type="ORF">VC03_05675</name>
</gene>
<dbReference type="EMBL" id="CP011280">
    <property type="protein sequence ID" value="AKC95962.1"/>
    <property type="molecule type" value="Genomic_DNA"/>
</dbReference>
<evidence type="ECO:0000313" key="2">
    <source>
        <dbReference type="Proteomes" id="UP000033103"/>
    </source>
</evidence>
<protein>
    <recommendedName>
        <fullName evidence="3">RloB domain-containing protein</fullName>
    </recommendedName>
</protein>
<dbReference type="RefSeq" id="WP_046329066.1">
    <property type="nucleotide sequence ID" value="NZ_CP011280.1"/>
</dbReference>
<evidence type="ECO:0000313" key="1">
    <source>
        <dbReference type="EMBL" id="AKC95962.1"/>
    </source>
</evidence>
<dbReference type="OrthoDB" id="9796523at2"/>